<protein>
    <recommendedName>
        <fullName evidence="5">Elongator complex protein 4</fullName>
    </recommendedName>
</protein>
<dbReference type="GO" id="GO:0008023">
    <property type="term" value="C:transcription elongation factor complex"/>
    <property type="evidence" value="ECO:0007669"/>
    <property type="project" value="TreeGrafter"/>
</dbReference>
<comment type="caution">
    <text evidence="10">The sequence shown here is derived from an EMBL/GenBank/DDBJ whole genome shotgun (WGS) entry which is preliminary data.</text>
</comment>
<evidence type="ECO:0000256" key="8">
    <source>
        <dbReference type="ARBA" id="ARBA00023242"/>
    </source>
</evidence>
<evidence type="ECO:0000256" key="7">
    <source>
        <dbReference type="ARBA" id="ARBA00022694"/>
    </source>
</evidence>
<dbReference type="Pfam" id="PF05625">
    <property type="entry name" value="PAXNEB"/>
    <property type="match status" value="1"/>
</dbReference>
<evidence type="ECO:0000256" key="1">
    <source>
        <dbReference type="ARBA" id="ARBA00004123"/>
    </source>
</evidence>
<evidence type="ECO:0000256" key="9">
    <source>
        <dbReference type="SAM" id="MobiDB-lite"/>
    </source>
</evidence>
<name>A0AA35WEL3_GEOBA</name>
<evidence type="ECO:0000256" key="5">
    <source>
        <dbReference type="ARBA" id="ARBA00020265"/>
    </source>
</evidence>
<evidence type="ECO:0000256" key="6">
    <source>
        <dbReference type="ARBA" id="ARBA00022490"/>
    </source>
</evidence>
<feature type="compositionally biased region" description="Basic and acidic residues" evidence="9">
    <location>
        <begin position="380"/>
        <end position="390"/>
    </location>
</feature>
<sequence>MATSFKKRGAAAARPQHPLGSRPSLHNAQLLVSSGVPSMDALLGGGLAVGTVLLIGKHKVIDVLNFELSLTTAEEDVFASYSRLLLKMFLAEGVMCGHAVYLASASEDPTELLGDLPSAVGEEEKKESGPVLDTSPTVPGSKKADQMKIAWRYQNLPKVQSSFSNRFGHFFDLTSLMDPSRLASIDMTTFDVSRQLAARNSTDLYRSLKTQIQSKIKSGDFSVDSQNSLQQRNVLRIALHSLGSPLWLDEGSSESPHSLPPPPSPTLPQFLHSLRGLLRRAYAVALVTVPTHLMQDSVYVRQIERLCDSAVRIISFAGSEPNPLFQDYHGLFQLVKLPCLNSLTSHLPETLDLVFKLKRKSFSIEKRHLPPEFSDTASRAQEDGEGDKRTRGQGPRVGVVIEGQGSKVAERKSLNKLSQHNIDFEFTCNGSCEASHVKIFLSVCFFSAKSRVSKECKIYGRKREYK</sequence>
<organism evidence="10 11">
    <name type="scientific">Geodia barretti</name>
    <name type="common">Barrett's horny sponge</name>
    <dbReference type="NCBI Taxonomy" id="519541"/>
    <lineage>
        <taxon>Eukaryota</taxon>
        <taxon>Metazoa</taxon>
        <taxon>Porifera</taxon>
        <taxon>Demospongiae</taxon>
        <taxon>Heteroscleromorpha</taxon>
        <taxon>Tetractinellida</taxon>
        <taxon>Astrophorina</taxon>
        <taxon>Geodiidae</taxon>
        <taxon>Geodia</taxon>
    </lineage>
</organism>
<dbReference type="InterPro" id="IPR008728">
    <property type="entry name" value="Elongator_complex_protein_4"/>
</dbReference>
<dbReference type="PANTHER" id="PTHR12896:SF1">
    <property type="entry name" value="ELONGATOR COMPLEX PROTEIN 4"/>
    <property type="match status" value="1"/>
</dbReference>
<dbReference type="EMBL" id="CASHTH010001646">
    <property type="protein sequence ID" value="CAI8017664.1"/>
    <property type="molecule type" value="Genomic_DNA"/>
</dbReference>
<evidence type="ECO:0000256" key="4">
    <source>
        <dbReference type="ARBA" id="ARBA00007573"/>
    </source>
</evidence>
<dbReference type="Gene3D" id="3.40.50.300">
    <property type="entry name" value="P-loop containing nucleotide triphosphate hydrolases"/>
    <property type="match status" value="1"/>
</dbReference>
<reference evidence="10" key="1">
    <citation type="submission" date="2023-03" db="EMBL/GenBank/DDBJ databases">
        <authorList>
            <person name="Steffen K."/>
            <person name="Cardenas P."/>
        </authorList>
    </citation>
    <scope>NUCLEOTIDE SEQUENCE</scope>
</reference>
<keyword evidence="6" id="KW-0963">Cytoplasm</keyword>
<comment type="pathway">
    <text evidence="3">tRNA modification; 5-methoxycarbonylmethyl-2-thiouridine-tRNA biosynthesis.</text>
</comment>
<comment type="similarity">
    <text evidence="4">Belongs to the ELP4 family.</text>
</comment>
<feature type="region of interest" description="Disordered" evidence="9">
    <location>
        <begin position="1"/>
        <end position="24"/>
    </location>
</feature>
<evidence type="ECO:0000313" key="10">
    <source>
        <dbReference type="EMBL" id="CAI8017664.1"/>
    </source>
</evidence>
<evidence type="ECO:0000256" key="2">
    <source>
        <dbReference type="ARBA" id="ARBA00004496"/>
    </source>
</evidence>
<keyword evidence="11" id="KW-1185">Reference proteome</keyword>
<proteinExistence type="inferred from homology"/>
<dbReference type="Proteomes" id="UP001174909">
    <property type="component" value="Unassembled WGS sequence"/>
</dbReference>
<gene>
    <name evidence="10" type="ORF">GBAR_LOCUS10691</name>
</gene>
<feature type="region of interest" description="Disordered" evidence="9">
    <location>
        <begin position="122"/>
        <end position="143"/>
    </location>
</feature>
<dbReference type="PANTHER" id="PTHR12896">
    <property type="entry name" value="PAX6 NEIGHBOR PROTEIN PAXNEB"/>
    <property type="match status" value="1"/>
</dbReference>
<accession>A0AA35WEL3</accession>
<evidence type="ECO:0000313" key="11">
    <source>
        <dbReference type="Proteomes" id="UP001174909"/>
    </source>
</evidence>
<dbReference type="GO" id="GO:0033588">
    <property type="term" value="C:elongator holoenzyme complex"/>
    <property type="evidence" value="ECO:0007669"/>
    <property type="project" value="InterPro"/>
</dbReference>
<keyword evidence="7" id="KW-0819">tRNA processing</keyword>
<dbReference type="InterPro" id="IPR027417">
    <property type="entry name" value="P-loop_NTPase"/>
</dbReference>
<keyword evidence="8" id="KW-0539">Nucleus</keyword>
<dbReference type="AlphaFoldDB" id="A0AA35WEL3"/>
<dbReference type="CDD" id="cd19494">
    <property type="entry name" value="Elp4"/>
    <property type="match status" value="1"/>
</dbReference>
<feature type="region of interest" description="Disordered" evidence="9">
    <location>
        <begin position="373"/>
        <end position="395"/>
    </location>
</feature>
<evidence type="ECO:0000256" key="3">
    <source>
        <dbReference type="ARBA" id="ARBA00005043"/>
    </source>
</evidence>
<comment type="subcellular location">
    <subcellularLocation>
        <location evidence="2">Cytoplasm</location>
    </subcellularLocation>
    <subcellularLocation>
        <location evidence="1">Nucleus</location>
    </subcellularLocation>
</comment>
<dbReference type="GO" id="GO:0005737">
    <property type="term" value="C:cytoplasm"/>
    <property type="evidence" value="ECO:0007669"/>
    <property type="project" value="UniProtKB-SubCell"/>
</dbReference>
<dbReference type="GO" id="GO:0002098">
    <property type="term" value="P:tRNA wobble uridine modification"/>
    <property type="evidence" value="ECO:0007669"/>
    <property type="project" value="InterPro"/>
</dbReference>